<keyword evidence="5" id="KW-1185">Reference proteome</keyword>
<keyword evidence="1" id="KW-0285">Flavoprotein</keyword>
<dbReference type="PANTHER" id="PTHR32332:SF28">
    <property type="entry name" value="DIOXYGENASE FAMILY OXIDOREDUCTASE, PUTATIVE (AFU_ORTHOLOGUE AFUA_5G09600)-RELATED"/>
    <property type="match status" value="1"/>
</dbReference>
<dbReference type="GeneID" id="98158718"/>
<evidence type="ECO:0000313" key="5">
    <source>
        <dbReference type="Proteomes" id="UP001610444"/>
    </source>
</evidence>
<evidence type="ECO:0000256" key="1">
    <source>
        <dbReference type="ARBA" id="ARBA00022630"/>
    </source>
</evidence>
<evidence type="ECO:0000313" key="4">
    <source>
        <dbReference type="EMBL" id="KAL2840092.1"/>
    </source>
</evidence>
<dbReference type="SUPFAM" id="SSF51412">
    <property type="entry name" value="Inosine monophosphate dehydrogenase (IMPDH)"/>
    <property type="match status" value="1"/>
</dbReference>
<dbReference type="CDD" id="cd04730">
    <property type="entry name" value="NPD_like"/>
    <property type="match status" value="1"/>
</dbReference>
<protein>
    <recommendedName>
        <fullName evidence="6">Nitronate monooxygenase domain-containing protein</fullName>
    </recommendedName>
</protein>
<dbReference type="PANTHER" id="PTHR32332">
    <property type="entry name" value="2-NITROPROPANE DIOXYGENASE"/>
    <property type="match status" value="1"/>
</dbReference>
<gene>
    <name evidence="4" type="ORF">BJX68DRAFT_258614</name>
</gene>
<dbReference type="Gene3D" id="3.20.20.70">
    <property type="entry name" value="Aldolase class I"/>
    <property type="match status" value="3"/>
</dbReference>
<dbReference type="Pfam" id="PF03060">
    <property type="entry name" value="NMO"/>
    <property type="match status" value="1"/>
</dbReference>
<evidence type="ECO:0008006" key="6">
    <source>
        <dbReference type="Google" id="ProtNLM"/>
    </source>
</evidence>
<evidence type="ECO:0000256" key="2">
    <source>
        <dbReference type="ARBA" id="ARBA00022643"/>
    </source>
</evidence>
<dbReference type="Proteomes" id="UP001610444">
    <property type="component" value="Unassembled WGS sequence"/>
</dbReference>
<accession>A0ABR4JK23</accession>
<dbReference type="EMBL" id="JBFXLR010000068">
    <property type="protein sequence ID" value="KAL2840092.1"/>
    <property type="molecule type" value="Genomic_DNA"/>
</dbReference>
<reference evidence="4 5" key="1">
    <citation type="submission" date="2024-07" db="EMBL/GenBank/DDBJ databases">
        <title>Section-level genome sequencing and comparative genomics of Aspergillus sections Usti and Cavernicolus.</title>
        <authorList>
            <consortium name="Lawrence Berkeley National Laboratory"/>
            <person name="Nybo J.L."/>
            <person name="Vesth T.C."/>
            <person name="Theobald S."/>
            <person name="Frisvad J.C."/>
            <person name="Larsen T.O."/>
            <person name="Kjaerboelling I."/>
            <person name="Rothschild-Mancinelli K."/>
            <person name="Lyhne E.K."/>
            <person name="Kogle M.E."/>
            <person name="Barry K."/>
            <person name="Clum A."/>
            <person name="Na H."/>
            <person name="Ledsgaard L."/>
            <person name="Lin J."/>
            <person name="Lipzen A."/>
            <person name="Kuo A."/>
            <person name="Riley R."/>
            <person name="Mondo S."/>
            <person name="LaButti K."/>
            <person name="Haridas S."/>
            <person name="Pangalinan J."/>
            <person name="Salamov A.A."/>
            <person name="Simmons B.A."/>
            <person name="Magnuson J.K."/>
            <person name="Chen J."/>
            <person name="Drula E."/>
            <person name="Henrissat B."/>
            <person name="Wiebenga A."/>
            <person name="Lubbers R.J."/>
            <person name="Gomes A.C."/>
            <person name="Macurrencykelacurrency M.R."/>
            <person name="Stajich J."/>
            <person name="Grigoriev I.V."/>
            <person name="Mortensen U.H."/>
            <person name="De vries R.P."/>
            <person name="Baker S.E."/>
            <person name="Andersen M.R."/>
        </authorList>
    </citation>
    <scope>NUCLEOTIDE SEQUENCE [LARGE SCALE GENOMIC DNA]</scope>
    <source>
        <strain evidence="4 5">CBS 756.74</strain>
    </source>
</reference>
<proteinExistence type="predicted"/>
<sequence length="247" mass="27026">MVFSTALTRKLGIALPIVQGGMQWVGYAELAATVGNAGGLGILTALTQRTPEGLHKEIQAGITILHKCTIIRHVKLAIKLGVDFLSIDGLECTGHVREHDITSFILLSRARQEIKVPFITLGGFVDGHGLIAALELGAEGINMADENDTKLVLCRWRNTQRLFRNGVMVDTLKVEKSSTSSEFSEGAPFISGKRGREVFLNRDPEYGVWTASQSFVLIHDIPTYGQLLNRIKKEAMGAMDRIRSVGI</sequence>
<organism evidence="4 5">
    <name type="scientific">Aspergillus pseudodeflectus</name>
    <dbReference type="NCBI Taxonomy" id="176178"/>
    <lineage>
        <taxon>Eukaryota</taxon>
        <taxon>Fungi</taxon>
        <taxon>Dikarya</taxon>
        <taxon>Ascomycota</taxon>
        <taxon>Pezizomycotina</taxon>
        <taxon>Eurotiomycetes</taxon>
        <taxon>Eurotiomycetidae</taxon>
        <taxon>Eurotiales</taxon>
        <taxon>Aspergillaceae</taxon>
        <taxon>Aspergillus</taxon>
        <taxon>Aspergillus subgen. Nidulantes</taxon>
    </lineage>
</organism>
<comment type="caution">
    <text evidence="4">The sequence shown here is derived from an EMBL/GenBank/DDBJ whole genome shotgun (WGS) entry which is preliminary data.</text>
</comment>
<keyword evidence="2" id="KW-0288">FMN</keyword>
<keyword evidence="3" id="KW-0560">Oxidoreductase</keyword>
<name>A0ABR4JK23_9EURO</name>
<dbReference type="RefSeq" id="XP_070893861.1">
    <property type="nucleotide sequence ID" value="XM_071043554.1"/>
</dbReference>
<dbReference type="InterPro" id="IPR004136">
    <property type="entry name" value="NMO"/>
</dbReference>
<dbReference type="InterPro" id="IPR013785">
    <property type="entry name" value="Aldolase_TIM"/>
</dbReference>
<evidence type="ECO:0000256" key="3">
    <source>
        <dbReference type="ARBA" id="ARBA00023002"/>
    </source>
</evidence>